<evidence type="ECO:0000313" key="4">
    <source>
        <dbReference type="Proteomes" id="UP000000591"/>
    </source>
</evidence>
<dbReference type="FunCoup" id="Q750S1">
    <property type="interactions" value="87"/>
</dbReference>
<evidence type="ECO:0000256" key="1">
    <source>
        <dbReference type="SAM" id="MobiDB-lite"/>
    </source>
</evidence>
<dbReference type="HOGENOM" id="CLU_035634_0_0_1"/>
<dbReference type="KEGG" id="ago:AGOS_AGL132C"/>
<dbReference type="OrthoDB" id="1938992at2759"/>
<reference evidence="3 4" key="1">
    <citation type="journal article" date="2004" name="Science">
        <title>The Ashbya gossypii genome as a tool for mapping the ancient Saccharomyces cerevisiae genome.</title>
        <authorList>
            <person name="Dietrich F.S."/>
            <person name="Voegeli S."/>
            <person name="Brachat S."/>
            <person name="Lerch A."/>
            <person name="Gates K."/>
            <person name="Steiner S."/>
            <person name="Mohr C."/>
            <person name="Pohlmann R."/>
            <person name="Luedi P."/>
            <person name="Choi S."/>
            <person name="Wing R.A."/>
            <person name="Flavier A."/>
            <person name="Gaffney T.D."/>
            <person name="Philippsen P."/>
        </authorList>
    </citation>
    <scope>NUCLEOTIDE SEQUENCE [LARGE SCALE GENOMIC DNA]</scope>
    <source>
        <strain evidence="4">ATCC 10895 / CBS 109.51 / FGSC 9923 / NRRL Y-1056</strain>
    </source>
</reference>
<dbReference type="PANTHER" id="PTHR38422:SF1">
    <property type="entry name" value="SOMETHING ABOUT SILENCING PROTEIN 4"/>
    <property type="match status" value="1"/>
</dbReference>
<keyword evidence="4" id="KW-1185">Reference proteome</keyword>
<organism evidence="3 4">
    <name type="scientific">Eremothecium gossypii (strain ATCC 10895 / CBS 109.51 / FGSC 9923 / NRRL Y-1056)</name>
    <name type="common">Yeast</name>
    <name type="synonym">Ashbya gossypii</name>
    <dbReference type="NCBI Taxonomy" id="284811"/>
    <lineage>
        <taxon>Eukaryota</taxon>
        <taxon>Fungi</taxon>
        <taxon>Dikarya</taxon>
        <taxon>Ascomycota</taxon>
        <taxon>Saccharomycotina</taxon>
        <taxon>Saccharomycetes</taxon>
        <taxon>Saccharomycetales</taxon>
        <taxon>Saccharomycetaceae</taxon>
        <taxon>Eremothecium</taxon>
    </lineage>
</organism>
<dbReference type="InterPro" id="IPR029184">
    <property type="entry name" value="Sas4_dom"/>
</dbReference>
<dbReference type="InParanoid" id="Q750S1"/>
<evidence type="ECO:0000259" key="2">
    <source>
        <dbReference type="Pfam" id="PF15460"/>
    </source>
</evidence>
<dbReference type="Pfam" id="PF15460">
    <property type="entry name" value="SAS4"/>
    <property type="match status" value="1"/>
</dbReference>
<dbReference type="InterPro" id="IPR038988">
    <property type="entry name" value="Sas4"/>
</dbReference>
<feature type="region of interest" description="Disordered" evidence="1">
    <location>
        <begin position="1"/>
        <end position="24"/>
    </location>
</feature>
<dbReference type="GO" id="GO:0033255">
    <property type="term" value="C:SAS acetyltransferase complex"/>
    <property type="evidence" value="ECO:0000318"/>
    <property type="project" value="GO_Central"/>
</dbReference>
<dbReference type="GO" id="GO:0004402">
    <property type="term" value="F:histone acetyltransferase activity"/>
    <property type="evidence" value="ECO:0000318"/>
    <property type="project" value="GO_Central"/>
</dbReference>
<protein>
    <submittedName>
        <fullName evidence="3">AGL132Cp</fullName>
    </submittedName>
</protein>
<dbReference type="Proteomes" id="UP000000591">
    <property type="component" value="Chromosome VII"/>
</dbReference>
<sequence>MAGNGRVLRSNLKARKSGGDDDERFNFDTVEHEIDPYVPLRIVQTARAPLLDLDLESGATRAQIRNMLLEVEARTLGDGGRSHIEDDDVYESYHRKMFKQETRMINDDKVESENGAERLQHISEALELPGWEQVLQQITVIGDASDAKELESKRKKTQIAIADMLTKFRDMKRRINVHSRNYRHAMCNVMSNPSLLYRKVDRTMVLGYTSSSDEEEEDMDIEQIRRRRRLQREKKFAGSLVIQLTNTTKMNARYAIVAEPLRAPYVIKYTREERNHYRKLLQDGPARFTFLTPLEDQVAIFKCRKMIPLTLDPVALRPVNDSESDVAHCKSLSTLDQIRRFRVMESNSIDATVTCHTVASPSANTVENKPSSSSLLPHKRSLSPKSSSRLDKRRQLAGLQEFSATAAVSAPDDKLS</sequence>
<evidence type="ECO:0000313" key="3">
    <source>
        <dbReference type="EMBL" id="AAS54359.2"/>
    </source>
</evidence>
<accession>Q750S1</accession>
<dbReference type="STRING" id="284811.Q750S1"/>
<feature type="region of interest" description="Disordered" evidence="1">
    <location>
        <begin position="362"/>
        <end position="393"/>
    </location>
</feature>
<dbReference type="GeneID" id="4622834"/>
<proteinExistence type="predicted"/>
<dbReference type="RefSeq" id="NP_986535.2">
    <property type="nucleotide sequence ID" value="NM_211597.2"/>
</dbReference>
<dbReference type="eggNOG" id="ENOG502RYH0">
    <property type="taxonomic scope" value="Eukaryota"/>
</dbReference>
<dbReference type="AlphaFoldDB" id="Q750S1"/>
<gene>
    <name evidence="3" type="ORF">AGOS_AGL132C</name>
</gene>
<dbReference type="OMA" id="PYHKKML"/>
<feature type="domain" description="Something about silencing protein 4" evidence="2">
    <location>
        <begin position="86"/>
        <end position="179"/>
    </location>
</feature>
<reference evidence="4" key="2">
    <citation type="journal article" date="2013" name="G3 (Bethesda)">
        <title>Genomes of Ashbya fungi isolated from insects reveal four mating-type loci, numerous translocations, lack of transposons, and distinct gene duplications.</title>
        <authorList>
            <person name="Dietrich F.S."/>
            <person name="Voegeli S."/>
            <person name="Kuo S."/>
            <person name="Philippsen P."/>
        </authorList>
    </citation>
    <scope>GENOME REANNOTATION</scope>
    <source>
        <strain evidence="4">ATCC 10895 / CBS 109.51 / FGSC 9923 / NRRL Y-1056</strain>
    </source>
</reference>
<dbReference type="EMBL" id="AE016820">
    <property type="protein sequence ID" value="AAS54359.2"/>
    <property type="molecule type" value="Genomic_DNA"/>
</dbReference>
<dbReference type="PANTHER" id="PTHR38422">
    <property type="entry name" value="SOMETHING ABOUT SILENCING PROTEIN 4"/>
    <property type="match status" value="1"/>
</dbReference>
<name>Q750S1_EREGS</name>